<organism evidence="2 3">
    <name type="scientific">Cucumis sativus</name>
    <name type="common">Cucumber</name>
    <dbReference type="NCBI Taxonomy" id="3659"/>
    <lineage>
        <taxon>Eukaryota</taxon>
        <taxon>Viridiplantae</taxon>
        <taxon>Streptophyta</taxon>
        <taxon>Embryophyta</taxon>
        <taxon>Tracheophyta</taxon>
        <taxon>Spermatophyta</taxon>
        <taxon>Magnoliopsida</taxon>
        <taxon>eudicotyledons</taxon>
        <taxon>Gunneridae</taxon>
        <taxon>Pentapetalae</taxon>
        <taxon>rosids</taxon>
        <taxon>fabids</taxon>
        <taxon>Cucurbitales</taxon>
        <taxon>Cucurbitaceae</taxon>
        <taxon>Benincaseae</taxon>
        <taxon>Cucumis</taxon>
    </lineage>
</organism>
<reference evidence="2 3" key="1">
    <citation type="journal article" date="2009" name="Nat. Genet.">
        <title>The genome of the cucumber, Cucumis sativus L.</title>
        <authorList>
            <person name="Huang S."/>
            <person name="Li R."/>
            <person name="Zhang Z."/>
            <person name="Li L."/>
            <person name="Gu X."/>
            <person name="Fan W."/>
            <person name="Lucas W.J."/>
            <person name="Wang X."/>
            <person name="Xie B."/>
            <person name="Ni P."/>
            <person name="Ren Y."/>
            <person name="Zhu H."/>
            <person name="Li J."/>
            <person name="Lin K."/>
            <person name="Jin W."/>
            <person name="Fei Z."/>
            <person name="Li G."/>
            <person name="Staub J."/>
            <person name="Kilian A."/>
            <person name="van der Vossen E.A."/>
            <person name="Wu Y."/>
            <person name="Guo J."/>
            <person name="He J."/>
            <person name="Jia Z."/>
            <person name="Ren Y."/>
            <person name="Tian G."/>
            <person name="Lu Y."/>
            <person name="Ruan J."/>
            <person name="Qian W."/>
            <person name="Wang M."/>
            <person name="Huang Q."/>
            <person name="Li B."/>
            <person name="Xuan Z."/>
            <person name="Cao J."/>
            <person name="Asan"/>
            <person name="Wu Z."/>
            <person name="Zhang J."/>
            <person name="Cai Q."/>
            <person name="Bai Y."/>
            <person name="Zhao B."/>
            <person name="Han Y."/>
            <person name="Li Y."/>
            <person name="Li X."/>
            <person name="Wang S."/>
            <person name="Shi Q."/>
            <person name="Liu S."/>
            <person name="Cho W.K."/>
            <person name="Kim J.Y."/>
            <person name="Xu Y."/>
            <person name="Heller-Uszynska K."/>
            <person name="Miao H."/>
            <person name="Cheng Z."/>
            <person name="Zhang S."/>
            <person name="Wu J."/>
            <person name="Yang Y."/>
            <person name="Kang H."/>
            <person name="Li M."/>
            <person name="Liang H."/>
            <person name="Ren X."/>
            <person name="Shi Z."/>
            <person name="Wen M."/>
            <person name="Jian M."/>
            <person name="Yang H."/>
            <person name="Zhang G."/>
            <person name="Yang Z."/>
            <person name="Chen R."/>
            <person name="Liu S."/>
            <person name="Li J."/>
            <person name="Ma L."/>
            <person name="Liu H."/>
            <person name="Zhou Y."/>
            <person name="Zhao J."/>
            <person name="Fang X."/>
            <person name="Li G."/>
            <person name="Fang L."/>
            <person name="Li Y."/>
            <person name="Liu D."/>
            <person name="Zheng H."/>
            <person name="Zhang Y."/>
            <person name="Qin N."/>
            <person name="Li Z."/>
            <person name="Yang G."/>
            <person name="Yang S."/>
            <person name="Bolund L."/>
            <person name="Kristiansen K."/>
            <person name="Zheng H."/>
            <person name="Li S."/>
            <person name="Zhang X."/>
            <person name="Yang H."/>
            <person name="Wang J."/>
            <person name="Sun R."/>
            <person name="Zhang B."/>
            <person name="Jiang S."/>
            <person name="Wang J."/>
            <person name="Du Y."/>
            <person name="Li S."/>
        </authorList>
    </citation>
    <scope>NUCLEOTIDE SEQUENCE [LARGE SCALE GENOMIC DNA]</scope>
    <source>
        <strain evidence="3">cv. 9930</strain>
    </source>
</reference>
<dbReference type="PANTHER" id="PTHR33509:SF5">
    <property type="entry name" value="PROTEIN SENESCENCE-ASSOCIATED GENE 21, MITOCHONDRIAL"/>
    <property type="match status" value="1"/>
</dbReference>
<dbReference type="PANTHER" id="PTHR33509">
    <property type="entry name" value="LATE EMBRYOGENIS ABUNDANT PROTEIN 2-RELATED"/>
    <property type="match status" value="1"/>
</dbReference>
<reference evidence="2 3" key="2">
    <citation type="journal article" date="2009" name="PLoS ONE">
        <title>An integrated genetic and cytogenetic map of the cucumber genome.</title>
        <authorList>
            <person name="Ren Y."/>
            <person name="Zhang Z."/>
            <person name="Liu J."/>
            <person name="Staub J.E."/>
            <person name="Han Y."/>
            <person name="Cheng Z."/>
            <person name="Li X."/>
            <person name="Lu J."/>
            <person name="Miao H."/>
            <person name="Kang H."/>
            <person name="Xie B."/>
            <person name="Gu X."/>
            <person name="Wang X."/>
            <person name="Du Y."/>
            <person name="Jin W."/>
            <person name="Huang S."/>
        </authorList>
    </citation>
    <scope>NUCLEOTIDE SEQUENCE [LARGE SCALE GENOMIC DNA]</scope>
    <source>
        <strain evidence="3">cv. 9930</strain>
    </source>
</reference>
<reference evidence="2 3" key="3">
    <citation type="journal article" date="2010" name="BMC Genomics">
        <title>Transcriptome sequencing and comparative analysis of cucumber flowers with different sex types.</title>
        <authorList>
            <person name="Guo S."/>
            <person name="Zheng Y."/>
            <person name="Joung J.G."/>
            <person name="Liu S."/>
            <person name="Zhang Z."/>
            <person name="Crasta O.R."/>
            <person name="Sobral B.W."/>
            <person name="Xu Y."/>
            <person name="Huang S."/>
            <person name="Fei Z."/>
        </authorList>
    </citation>
    <scope>NUCLEOTIDE SEQUENCE [LARGE SCALE GENOMIC DNA]</scope>
    <source>
        <strain evidence="3">cv. 9930</strain>
    </source>
</reference>
<evidence type="ECO:0000256" key="1">
    <source>
        <dbReference type="SAM" id="MobiDB-lite"/>
    </source>
</evidence>
<feature type="compositionally biased region" description="Basic and acidic residues" evidence="1">
    <location>
        <begin position="62"/>
        <end position="73"/>
    </location>
</feature>
<dbReference type="Proteomes" id="UP000029981">
    <property type="component" value="Chromosome 4"/>
</dbReference>
<name>A0A0A0KV78_CUCSA</name>
<gene>
    <name evidence="2" type="ORF">Csa_4G001860</name>
</gene>
<dbReference type="GO" id="GO:0006950">
    <property type="term" value="P:response to stress"/>
    <property type="evidence" value="ECO:0000318"/>
    <property type="project" value="GO_Central"/>
</dbReference>
<sequence length="114" mass="12330">MAPRFSSGVKVLPGFVFDGFLNAIVRRGYTAEPMAMAASERATTSTPAAGGVLPATRSDGVIVEKEESERSTEKAAVWIPDPVTGCYRPESNMDEMDAVDLRAKLLKPRRNTVN</sequence>
<evidence type="ECO:0000313" key="3">
    <source>
        <dbReference type="Proteomes" id="UP000029981"/>
    </source>
</evidence>
<feature type="region of interest" description="Disordered" evidence="1">
    <location>
        <begin position="40"/>
        <end position="73"/>
    </location>
</feature>
<accession>A0A0A0KV78</accession>
<evidence type="ECO:0000313" key="2">
    <source>
        <dbReference type="EMBL" id="KGN52819.1"/>
    </source>
</evidence>
<keyword evidence="3" id="KW-1185">Reference proteome</keyword>
<dbReference type="Gramene" id="KGN52819">
    <property type="protein sequence ID" value="KGN52819"/>
    <property type="gene ID" value="Csa_4G001860"/>
</dbReference>
<reference evidence="2 3" key="4">
    <citation type="journal article" date="2011" name="BMC Genomics">
        <title>RNA-Seq improves annotation of protein-coding genes in the cucumber genome.</title>
        <authorList>
            <person name="Li Z."/>
            <person name="Zhang Z."/>
            <person name="Yan P."/>
            <person name="Huang S."/>
            <person name="Fei Z."/>
            <person name="Lin K."/>
        </authorList>
    </citation>
    <scope>NUCLEOTIDE SEQUENCE [LARGE SCALE GENOMIC DNA]</scope>
    <source>
        <strain evidence="3">cv. 9930</strain>
    </source>
</reference>
<dbReference type="OrthoDB" id="1936089at2759"/>
<dbReference type="InterPro" id="IPR004926">
    <property type="entry name" value="LEA_3a"/>
</dbReference>
<protein>
    <submittedName>
        <fullName evidence="2">Uncharacterized protein</fullName>
    </submittedName>
</protein>
<dbReference type="AlphaFoldDB" id="A0A0A0KV78"/>
<dbReference type="OMA" id="ESNMDEM"/>
<proteinExistence type="predicted"/>
<dbReference type="Pfam" id="PF03242">
    <property type="entry name" value="LEA_3a"/>
    <property type="match status" value="1"/>
</dbReference>
<dbReference type="EMBL" id="CM002925">
    <property type="protein sequence ID" value="KGN52819.1"/>
    <property type="molecule type" value="Genomic_DNA"/>
</dbReference>